<sequence length="240" mass="26261">METFRQLVLSFPVVVFSVLLPLVALYWLLVALHLAPLELFEHDSLKGDHLANSMVSLGFAGVPVAFALSVLIVLAGGITVALEGFVLRWLSLGVFRVPLGLAVLWAAFAIASPLAAGLCQALHRWFHRHVKSQCCSLLGECVEVTAEPDTEGWTRGVLVDDPECEVRLHGKPSNMPRAGERRVLVKHIADEAAYRSVAESDFLDARTRLSRLRLKHGKYRSGSPSGRPATSPEWRGGAHQ</sequence>
<evidence type="ECO:0000313" key="3">
    <source>
        <dbReference type="EMBL" id="KAA0011154.1"/>
    </source>
</evidence>
<feature type="transmembrane region" description="Helical" evidence="2">
    <location>
        <begin position="7"/>
        <end position="35"/>
    </location>
</feature>
<dbReference type="Proteomes" id="UP000486760">
    <property type="component" value="Unassembled WGS sequence"/>
</dbReference>
<feature type="transmembrane region" description="Helical" evidence="2">
    <location>
        <begin position="55"/>
        <end position="82"/>
    </location>
</feature>
<comment type="caution">
    <text evidence="3">The sequence shown here is derived from an EMBL/GenBank/DDBJ whole genome shotgun (WGS) entry which is preliminary data.</text>
</comment>
<feature type="transmembrane region" description="Helical" evidence="2">
    <location>
        <begin position="94"/>
        <end position="118"/>
    </location>
</feature>
<gene>
    <name evidence="3" type="ORF">F0A17_13585</name>
</gene>
<organism evidence="3 4">
    <name type="scientific">Billgrantia pellis</name>
    <dbReference type="NCBI Taxonomy" id="2606936"/>
    <lineage>
        <taxon>Bacteria</taxon>
        <taxon>Pseudomonadati</taxon>
        <taxon>Pseudomonadota</taxon>
        <taxon>Gammaproteobacteria</taxon>
        <taxon>Oceanospirillales</taxon>
        <taxon>Halomonadaceae</taxon>
        <taxon>Billgrantia</taxon>
    </lineage>
</organism>
<evidence type="ECO:0000256" key="2">
    <source>
        <dbReference type="SAM" id="Phobius"/>
    </source>
</evidence>
<evidence type="ECO:0008006" key="5">
    <source>
        <dbReference type="Google" id="ProtNLM"/>
    </source>
</evidence>
<evidence type="ECO:0000313" key="4">
    <source>
        <dbReference type="Proteomes" id="UP000486760"/>
    </source>
</evidence>
<name>A0A7V7G1B1_9GAMM</name>
<keyword evidence="2" id="KW-0812">Transmembrane</keyword>
<keyword evidence="2" id="KW-1133">Transmembrane helix</keyword>
<dbReference type="RefSeq" id="WP_149328898.1">
    <property type="nucleotide sequence ID" value="NZ_VTPY01000005.1"/>
</dbReference>
<keyword evidence="4" id="KW-1185">Reference proteome</keyword>
<evidence type="ECO:0000256" key="1">
    <source>
        <dbReference type="SAM" id="MobiDB-lite"/>
    </source>
</evidence>
<accession>A0A7V7G1B1</accession>
<reference evidence="3 4" key="1">
    <citation type="submission" date="2019-08" db="EMBL/GenBank/DDBJ databases">
        <title>Bioinformatics analysis of the strain L3 and L5.</title>
        <authorList>
            <person name="Li X."/>
        </authorList>
    </citation>
    <scope>NUCLEOTIDE SEQUENCE [LARGE SCALE GENOMIC DNA]</scope>
    <source>
        <strain evidence="3 4">L5</strain>
    </source>
</reference>
<protein>
    <recommendedName>
        <fullName evidence="5">DUF1449 family protein</fullName>
    </recommendedName>
</protein>
<proteinExistence type="predicted"/>
<dbReference type="AlphaFoldDB" id="A0A7V7G1B1"/>
<feature type="region of interest" description="Disordered" evidence="1">
    <location>
        <begin position="214"/>
        <end position="240"/>
    </location>
</feature>
<dbReference type="EMBL" id="VTPY01000005">
    <property type="protein sequence ID" value="KAA0011154.1"/>
    <property type="molecule type" value="Genomic_DNA"/>
</dbReference>
<keyword evidence="2" id="KW-0472">Membrane</keyword>